<dbReference type="GO" id="GO:0005886">
    <property type="term" value="C:plasma membrane"/>
    <property type="evidence" value="ECO:0007669"/>
    <property type="project" value="UniProtKB-SubCell"/>
</dbReference>
<feature type="transmembrane region" description="Helical" evidence="7">
    <location>
        <begin position="18"/>
        <end position="40"/>
    </location>
</feature>
<evidence type="ECO:0000256" key="1">
    <source>
        <dbReference type="ARBA" id="ARBA00004651"/>
    </source>
</evidence>
<proteinExistence type="inferred from homology"/>
<dbReference type="GO" id="GO:0022857">
    <property type="term" value="F:transmembrane transporter activity"/>
    <property type="evidence" value="ECO:0007669"/>
    <property type="project" value="TreeGrafter"/>
</dbReference>
<feature type="transmembrane region" description="Helical" evidence="7">
    <location>
        <begin position="247"/>
        <end position="275"/>
    </location>
</feature>
<feature type="transmembrane region" description="Helical" evidence="7">
    <location>
        <begin position="412"/>
        <end position="440"/>
    </location>
</feature>
<accession>A0A7W7CTZ3</accession>
<feature type="transmembrane region" description="Helical" evidence="7">
    <location>
        <begin position="341"/>
        <end position="360"/>
    </location>
</feature>
<evidence type="ECO:0000256" key="4">
    <source>
        <dbReference type="ARBA" id="ARBA00022989"/>
    </source>
</evidence>
<evidence type="ECO:0000259" key="8">
    <source>
        <dbReference type="Pfam" id="PF02687"/>
    </source>
</evidence>
<dbReference type="Proteomes" id="UP000542742">
    <property type="component" value="Unassembled WGS sequence"/>
</dbReference>
<comment type="similarity">
    <text evidence="6">Belongs to the ABC-4 integral membrane protein family.</text>
</comment>
<dbReference type="PANTHER" id="PTHR30572:SF4">
    <property type="entry name" value="ABC TRANSPORTER PERMEASE YTRF"/>
    <property type="match status" value="1"/>
</dbReference>
<dbReference type="PANTHER" id="PTHR30572">
    <property type="entry name" value="MEMBRANE COMPONENT OF TRANSPORTER-RELATED"/>
    <property type="match status" value="1"/>
</dbReference>
<keyword evidence="10" id="KW-1185">Reference proteome</keyword>
<keyword evidence="3 7" id="KW-0812">Transmembrane</keyword>
<evidence type="ECO:0000256" key="3">
    <source>
        <dbReference type="ARBA" id="ARBA00022692"/>
    </source>
</evidence>
<comment type="subcellular location">
    <subcellularLocation>
        <location evidence="1">Cell membrane</location>
        <topology evidence="1">Multi-pass membrane protein</topology>
    </subcellularLocation>
</comment>
<protein>
    <submittedName>
        <fullName evidence="9">Putative ABC transport system permease protein</fullName>
    </submittedName>
</protein>
<feature type="transmembrane region" description="Helical" evidence="7">
    <location>
        <begin position="684"/>
        <end position="712"/>
    </location>
</feature>
<feature type="transmembrane region" description="Helical" evidence="7">
    <location>
        <begin position="387"/>
        <end position="406"/>
    </location>
</feature>
<organism evidence="9 10">
    <name type="scientific">Paractinoplanes abujensis</name>
    <dbReference type="NCBI Taxonomy" id="882441"/>
    <lineage>
        <taxon>Bacteria</taxon>
        <taxon>Bacillati</taxon>
        <taxon>Actinomycetota</taxon>
        <taxon>Actinomycetes</taxon>
        <taxon>Micromonosporales</taxon>
        <taxon>Micromonosporaceae</taxon>
        <taxon>Paractinoplanes</taxon>
    </lineage>
</organism>
<feature type="transmembrane region" description="Helical" evidence="7">
    <location>
        <begin position="733"/>
        <end position="760"/>
    </location>
</feature>
<evidence type="ECO:0000313" key="9">
    <source>
        <dbReference type="EMBL" id="MBB4692961.1"/>
    </source>
</evidence>
<evidence type="ECO:0000256" key="2">
    <source>
        <dbReference type="ARBA" id="ARBA00022475"/>
    </source>
</evidence>
<feature type="domain" description="ABC3 transporter permease C-terminal" evidence="8">
    <location>
        <begin position="690"/>
        <end position="809"/>
    </location>
</feature>
<sequence>MTVLRIALAELRQHPRRVVAVVVSIVLAVGYLVASVTVLAGTTTALERGVIERTAGTDVVVTLRAMDPRAQAALAHRVAAVPGVASADLSYLSRGSVSGSSEWVQQQSVPANAKLRWTDLTAGRWPAGPDDIALGATTARQLNLRLGDRVTVHDTTSSVTLTVTGLVRESGSLLSGLAQRSFVAPSYYTGAPSIRTSLQTEILVVGDGSVAAARLAAEVTAVAGDNRVETSTSFGRRKMSEATGGVFVLHLMLLVFGAIALLVGAIMIVNTFVVLVAQRRRQIGLLRALGAGRWQILRALLAEAAAIGVAGAVLGTGAGIGLAAVVAAALDGPLTVPVGQVSALAAVGVAVTLAAVLVPARQAMRVAPLDALRPVADRPAERRFARLRAAAAALLGCIGLAGIAWGSGERPYALLFTVGGAFVAAVALLSASGIIVPALLRGVGRALRRGRPTVRLAHLNVVRNPGRTAATAAALMLAVGLVVTLQVGAASMTATAERNLSEQFPIDVTVSVFGGALPERTIRDVAGVAGVAEVAALPSARVRAGLRGRTTDVVVLSPGPDALALVPVPVPPLRNTVLADPYLLADTGVRDGTRVTLTGPSGSVTVPVRAHDLAPADAMVVGPDVMRALDARAPAGTLWARTRPDADITALRSQLRAVVAPITGAEVGGGLSAKAGYREFLEKLLTVTLMLLGVAVLIALIGVGNTLGLSVLERARESALLRALGLQGRQLRWMLAIEATLLSLAGTVLGTAAGVLFGYLGTRALSDEVNFRTVVFSVSPPRLLTVAAVALAAGVLASVLPGRRAARAAPIEALTD</sequence>
<comment type="caution">
    <text evidence="9">The sequence shown here is derived from an EMBL/GenBank/DDBJ whole genome shotgun (WGS) entry which is preliminary data.</text>
</comment>
<dbReference type="InterPro" id="IPR003838">
    <property type="entry name" value="ABC3_permease_C"/>
</dbReference>
<feature type="transmembrane region" description="Helical" evidence="7">
    <location>
        <begin position="780"/>
        <end position="800"/>
    </location>
</feature>
<name>A0A7W7CTZ3_9ACTN</name>
<dbReference type="AlphaFoldDB" id="A0A7W7CTZ3"/>
<feature type="domain" description="ABC3 transporter permease C-terminal" evidence="8">
    <location>
        <begin position="255"/>
        <end position="367"/>
    </location>
</feature>
<keyword evidence="5 7" id="KW-0472">Membrane</keyword>
<keyword evidence="2" id="KW-1003">Cell membrane</keyword>
<dbReference type="RefSeq" id="WP_184951627.1">
    <property type="nucleotide sequence ID" value="NZ_BOMC01000061.1"/>
</dbReference>
<evidence type="ECO:0000256" key="5">
    <source>
        <dbReference type="ARBA" id="ARBA00023136"/>
    </source>
</evidence>
<evidence type="ECO:0000313" key="10">
    <source>
        <dbReference type="Proteomes" id="UP000542742"/>
    </source>
</evidence>
<dbReference type="InterPro" id="IPR050250">
    <property type="entry name" value="Macrolide_Exporter_MacB"/>
</dbReference>
<reference evidence="9 10" key="1">
    <citation type="submission" date="2020-08" db="EMBL/GenBank/DDBJ databases">
        <title>Sequencing the genomes of 1000 actinobacteria strains.</title>
        <authorList>
            <person name="Klenk H.-P."/>
        </authorList>
    </citation>
    <scope>NUCLEOTIDE SEQUENCE [LARGE SCALE GENOMIC DNA]</scope>
    <source>
        <strain evidence="9 10">DSM 45518</strain>
    </source>
</reference>
<feature type="transmembrane region" description="Helical" evidence="7">
    <location>
        <begin position="469"/>
        <end position="489"/>
    </location>
</feature>
<dbReference type="Pfam" id="PF02687">
    <property type="entry name" value="FtsX"/>
    <property type="match status" value="2"/>
</dbReference>
<feature type="transmembrane region" description="Helical" evidence="7">
    <location>
        <begin position="296"/>
        <end position="329"/>
    </location>
</feature>
<dbReference type="EMBL" id="JACHMF010000001">
    <property type="protein sequence ID" value="MBB4692961.1"/>
    <property type="molecule type" value="Genomic_DNA"/>
</dbReference>
<evidence type="ECO:0000256" key="6">
    <source>
        <dbReference type="ARBA" id="ARBA00038076"/>
    </source>
</evidence>
<evidence type="ECO:0000256" key="7">
    <source>
        <dbReference type="SAM" id="Phobius"/>
    </source>
</evidence>
<gene>
    <name evidence="9" type="ORF">BKA14_003109</name>
</gene>
<keyword evidence="4 7" id="KW-1133">Transmembrane helix</keyword>